<evidence type="ECO:0000259" key="1">
    <source>
        <dbReference type="PROSITE" id="PS50191"/>
    </source>
</evidence>
<dbReference type="InterPro" id="IPR001251">
    <property type="entry name" value="CRAL-TRIO_dom"/>
</dbReference>
<dbReference type="AlphaFoldDB" id="A4VD24"/>
<dbReference type="InterPro" id="IPR036865">
    <property type="entry name" value="CRAL-TRIO_dom_sf"/>
</dbReference>
<dbReference type="Gene3D" id="1.10.8.20">
    <property type="entry name" value="N-terminal domain of phosphatidylinositol transfer protein sec14p"/>
    <property type="match status" value="1"/>
</dbReference>
<evidence type="ECO:0000313" key="2">
    <source>
        <dbReference type="EMBL" id="EDK31434.2"/>
    </source>
</evidence>
<dbReference type="PROSITE" id="PS50191">
    <property type="entry name" value="CRAL_TRIO"/>
    <property type="match status" value="1"/>
</dbReference>
<dbReference type="CDD" id="cd00170">
    <property type="entry name" value="SEC14"/>
    <property type="match status" value="1"/>
</dbReference>
<gene>
    <name evidence="2" type="ORF">TTHERM_00494848</name>
</gene>
<dbReference type="eggNOG" id="KOG1471">
    <property type="taxonomic scope" value="Eukaryota"/>
</dbReference>
<dbReference type="KEGG" id="tet:TTHERM_00494848"/>
<organism evidence="2 3">
    <name type="scientific">Tetrahymena thermophila (strain SB210)</name>
    <dbReference type="NCBI Taxonomy" id="312017"/>
    <lineage>
        <taxon>Eukaryota</taxon>
        <taxon>Sar</taxon>
        <taxon>Alveolata</taxon>
        <taxon>Ciliophora</taxon>
        <taxon>Intramacronucleata</taxon>
        <taxon>Oligohymenophorea</taxon>
        <taxon>Hymenostomatida</taxon>
        <taxon>Tetrahymenina</taxon>
        <taxon>Tetrahymenidae</taxon>
        <taxon>Tetrahymena</taxon>
    </lineage>
</organism>
<dbReference type="PANTHER" id="PTHR45657">
    <property type="entry name" value="CRAL-TRIO DOMAIN-CONTAINING PROTEIN YKL091C-RELATED"/>
    <property type="match status" value="1"/>
</dbReference>
<dbReference type="SMART" id="SM00516">
    <property type="entry name" value="SEC14"/>
    <property type="match status" value="1"/>
</dbReference>
<sequence length="460" mass="54066">MKTNQLCQIDIPKNQYSINAPSNQHYNYKYLKEKILPGLTPINSPDLSPQISLNQIEDPAFANIKMLKIDQESKNNFSMNQFSQLRYGSRVIHKEQHKAEFDNLNNCEAENDEKEQQTGIVHVSNYHKKQTEAKKSEDLASELQGFEQEVYGTSNKSTESKFSVLQKFSTTNNNKLEFQDNSLEFYNINETQKKKVMELKSIIAQKIETNTLQQKIFKKFDNFTILKFLNARDGSIKDGCQMFIDFLQWRIDNQVENINEFQFQEYDQVQNVYPHGFHGYDNEGRPIWIENLGKLKLKELMKITNEERLKKYFIQNFEYLVNEVFPACSKMFQKPIYQYIIILDMKDHNLSLNDLKSFLNMTSNITKNNYPEILYKMYIVNTSSLFSFLWKGVKYILNEKTRLKVEILSNQFLKSVNGKIKIENIPLFLGGSCQHCVQIQKEIDKNQKYLSKKICSLQSN</sequence>
<dbReference type="InterPro" id="IPR051026">
    <property type="entry name" value="PI/PC_transfer"/>
</dbReference>
<feature type="domain" description="CRAL-TRIO" evidence="1">
    <location>
        <begin position="265"/>
        <end position="437"/>
    </location>
</feature>
<dbReference type="SUPFAM" id="SSF46938">
    <property type="entry name" value="CRAL/TRIO N-terminal domain"/>
    <property type="match status" value="1"/>
</dbReference>
<proteinExistence type="predicted"/>
<dbReference type="SUPFAM" id="SSF52087">
    <property type="entry name" value="CRAL/TRIO domain"/>
    <property type="match status" value="1"/>
</dbReference>
<keyword evidence="3" id="KW-1185">Reference proteome</keyword>
<dbReference type="Pfam" id="PF00650">
    <property type="entry name" value="CRAL_TRIO"/>
    <property type="match status" value="1"/>
</dbReference>
<protein>
    <submittedName>
        <fullName evidence="2">Divergent CRAL/TRIO domain protein</fullName>
    </submittedName>
</protein>
<dbReference type="GeneID" id="7840638"/>
<dbReference type="OrthoDB" id="1434354at2759"/>
<evidence type="ECO:0000313" key="3">
    <source>
        <dbReference type="Proteomes" id="UP000009168"/>
    </source>
</evidence>
<reference evidence="3" key="1">
    <citation type="journal article" date="2006" name="PLoS Biol.">
        <title>Macronuclear genome sequence of the ciliate Tetrahymena thermophila, a model eukaryote.</title>
        <authorList>
            <person name="Eisen J.A."/>
            <person name="Coyne R.S."/>
            <person name="Wu M."/>
            <person name="Wu D."/>
            <person name="Thiagarajan M."/>
            <person name="Wortman J.R."/>
            <person name="Badger J.H."/>
            <person name="Ren Q."/>
            <person name="Amedeo P."/>
            <person name="Jones K.M."/>
            <person name="Tallon L.J."/>
            <person name="Delcher A.L."/>
            <person name="Salzberg S.L."/>
            <person name="Silva J.C."/>
            <person name="Haas B.J."/>
            <person name="Majoros W.H."/>
            <person name="Farzad M."/>
            <person name="Carlton J.M."/>
            <person name="Smith R.K. Jr."/>
            <person name="Garg J."/>
            <person name="Pearlman R.E."/>
            <person name="Karrer K.M."/>
            <person name="Sun L."/>
            <person name="Manning G."/>
            <person name="Elde N.C."/>
            <person name="Turkewitz A.P."/>
            <person name="Asai D.J."/>
            <person name="Wilkes D.E."/>
            <person name="Wang Y."/>
            <person name="Cai H."/>
            <person name="Collins K."/>
            <person name="Stewart B.A."/>
            <person name="Lee S.R."/>
            <person name="Wilamowska K."/>
            <person name="Weinberg Z."/>
            <person name="Ruzzo W.L."/>
            <person name="Wloga D."/>
            <person name="Gaertig J."/>
            <person name="Frankel J."/>
            <person name="Tsao C.-C."/>
            <person name="Gorovsky M.A."/>
            <person name="Keeling P.J."/>
            <person name="Waller R.F."/>
            <person name="Patron N.J."/>
            <person name="Cherry J.M."/>
            <person name="Stover N.A."/>
            <person name="Krieger C.J."/>
            <person name="del Toro C."/>
            <person name="Ryder H.F."/>
            <person name="Williamson S.C."/>
            <person name="Barbeau R.A."/>
            <person name="Hamilton E.P."/>
            <person name="Orias E."/>
        </authorList>
    </citation>
    <scope>NUCLEOTIDE SEQUENCE [LARGE SCALE GENOMIC DNA]</scope>
    <source>
        <strain evidence="3">SB210</strain>
    </source>
</reference>
<dbReference type="RefSeq" id="XP_001470984.2">
    <property type="nucleotide sequence ID" value="XM_001470934.2"/>
</dbReference>
<dbReference type="InParanoid" id="A4VD24"/>
<dbReference type="Proteomes" id="UP000009168">
    <property type="component" value="Unassembled WGS sequence"/>
</dbReference>
<dbReference type="EMBL" id="GG662512">
    <property type="protein sequence ID" value="EDK31434.2"/>
    <property type="molecule type" value="Genomic_DNA"/>
</dbReference>
<dbReference type="HOGENOM" id="CLU_014001_0_3_1"/>
<accession>A4VD24</accession>
<dbReference type="InterPro" id="IPR036273">
    <property type="entry name" value="CRAL/TRIO_N_dom_sf"/>
</dbReference>
<dbReference type="STRING" id="312017.A4VD24"/>
<name>A4VD24_TETTS</name>
<dbReference type="Gene3D" id="3.40.525.10">
    <property type="entry name" value="CRAL-TRIO lipid binding domain"/>
    <property type="match status" value="1"/>
</dbReference>
<dbReference type="PANTHER" id="PTHR45657:SF1">
    <property type="entry name" value="CRAL-TRIO DOMAIN-CONTAINING PROTEIN YKL091C-RELATED"/>
    <property type="match status" value="1"/>
</dbReference>